<evidence type="ECO:0000256" key="7">
    <source>
        <dbReference type="SAM" id="Phobius"/>
    </source>
</evidence>
<evidence type="ECO:0000256" key="5">
    <source>
        <dbReference type="ARBA" id="ARBA00022777"/>
    </source>
</evidence>
<dbReference type="Pfam" id="PF02518">
    <property type="entry name" value="HATPase_c"/>
    <property type="match status" value="1"/>
</dbReference>
<evidence type="ECO:0000313" key="10">
    <source>
        <dbReference type="Proteomes" id="UP000078454"/>
    </source>
</evidence>
<dbReference type="PANTHER" id="PTHR34220">
    <property type="entry name" value="SENSOR HISTIDINE KINASE YPDA"/>
    <property type="match status" value="1"/>
</dbReference>
<dbReference type="Proteomes" id="UP000078454">
    <property type="component" value="Unassembled WGS sequence"/>
</dbReference>
<dbReference type="SUPFAM" id="SSF55874">
    <property type="entry name" value="ATPase domain of HSP90 chaperone/DNA topoisomerase II/histidine kinase"/>
    <property type="match status" value="1"/>
</dbReference>
<evidence type="ECO:0000256" key="2">
    <source>
        <dbReference type="ARBA" id="ARBA00022475"/>
    </source>
</evidence>
<gene>
    <name evidence="9" type="ORF">A8708_13495</name>
</gene>
<dbReference type="SMART" id="SM00304">
    <property type="entry name" value="HAMP"/>
    <property type="match status" value="1"/>
</dbReference>
<dbReference type="Gene3D" id="6.10.340.10">
    <property type="match status" value="1"/>
</dbReference>
<dbReference type="RefSeq" id="WP_068669990.1">
    <property type="nucleotide sequence ID" value="NZ_LYPB01000090.1"/>
</dbReference>
<dbReference type="Pfam" id="PF00672">
    <property type="entry name" value="HAMP"/>
    <property type="match status" value="1"/>
</dbReference>
<feature type="transmembrane region" description="Helical" evidence="7">
    <location>
        <begin position="301"/>
        <end position="320"/>
    </location>
</feature>
<keyword evidence="10" id="KW-1185">Reference proteome</keyword>
<dbReference type="InterPro" id="IPR036890">
    <property type="entry name" value="HATPase_C_sf"/>
</dbReference>
<dbReference type="Gene3D" id="3.30.565.10">
    <property type="entry name" value="Histidine kinase-like ATPase, C-terminal domain"/>
    <property type="match status" value="1"/>
</dbReference>
<dbReference type="CDD" id="cd06225">
    <property type="entry name" value="HAMP"/>
    <property type="match status" value="1"/>
</dbReference>
<evidence type="ECO:0000259" key="8">
    <source>
        <dbReference type="PROSITE" id="PS50885"/>
    </source>
</evidence>
<dbReference type="InterPro" id="IPR010559">
    <property type="entry name" value="Sig_transdc_His_kin_internal"/>
</dbReference>
<dbReference type="PROSITE" id="PS50885">
    <property type="entry name" value="HAMP"/>
    <property type="match status" value="1"/>
</dbReference>
<feature type="domain" description="HAMP" evidence="8">
    <location>
        <begin position="321"/>
        <end position="373"/>
    </location>
</feature>
<organism evidence="9 10">
    <name type="scientific">Paenibacillus oryzisoli</name>
    <dbReference type="NCBI Taxonomy" id="1850517"/>
    <lineage>
        <taxon>Bacteria</taxon>
        <taxon>Bacillati</taxon>
        <taxon>Bacillota</taxon>
        <taxon>Bacilli</taxon>
        <taxon>Bacillales</taxon>
        <taxon>Paenibacillaceae</taxon>
        <taxon>Paenibacillus</taxon>
    </lineage>
</organism>
<protein>
    <recommendedName>
        <fullName evidence="8">HAMP domain-containing protein</fullName>
    </recommendedName>
</protein>
<evidence type="ECO:0000256" key="6">
    <source>
        <dbReference type="ARBA" id="ARBA00023136"/>
    </source>
</evidence>
<dbReference type="SUPFAM" id="SSF158472">
    <property type="entry name" value="HAMP domain-like"/>
    <property type="match status" value="1"/>
</dbReference>
<feature type="transmembrane region" description="Helical" evidence="7">
    <location>
        <begin position="12"/>
        <end position="33"/>
    </location>
</feature>
<evidence type="ECO:0000256" key="1">
    <source>
        <dbReference type="ARBA" id="ARBA00004651"/>
    </source>
</evidence>
<dbReference type="Pfam" id="PF06580">
    <property type="entry name" value="His_kinase"/>
    <property type="match status" value="1"/>
</dbReference>
<comment type="subcellular location">
    <subcellularLocation>
        <location evidence="1">Cell membrane</location>
        <topology evidence="1">Multi-pass membrane protein</topology>
    </subcellularLocation>
</comment>
<keyword evidence="6 7" id="KW-0472">Membrane</keyword>
<dbReference type="AlphaFoldDB" id="A0A198A060"/>
<keyword evidence="5" id="KW-0418">Kinase</keyword>
<dbReference type="EMBL" id="LYPB01000090">
    <property type="protein sequence ID" value="OAS14403.1"/>
    <property type="molecule type" value="Genomic_DNA"/>
</dbReference>
<reference evidence="9 10" key="1">
    <citation type="submission" date="2016-05" db="EMBL/GenBank/DDBJ databases">
        <title>Paenibacillus sp. 1ZS3-15 nov., isolated from the rhizosphere soil.</title>
        <authorList>
            <person name="Zhang X.X."/>
            <person name="Zhang J."/>
        </authorList>
    </citation>
    <scope>NUCLEOTIDE SEQUENCE [LARGE SCALE GENOMIC DNA]</scope>
    <source>
        <strain evidence="9 10">1ZS3-15</strain>
    </source>
</reference>
<evidence type="ECO:0000313" key="9">
    <source>
        <dbReference type="EMBL" id="OAS14403.1"/>
    </source>
</evidence>
<sequence length="609" mass="69396">MAWKNKRFKQSVQVRLTVYFLIILLPLVTVSLLSNMQSKRNLEEQFAERTINGMESSLEYIDLIMQGFYDMSTLIATDPYLIRTFEDSAVVPTAADILQFQKASSQISGITSVNKAVKQAAVLHQSSGFLISNRAYRKNDNIQQIPLLQRTVESNGNLVIVRPGEELKDIHAILGDDVDQKSIHLLRLMNFSDPQGKQNIVIVSVSSDYLEKLIEHLLPKGNAEVHLYDSQKRYIAGTGSSPLEAVDLDEDNPNMWIERQELNGERQLLVKTTSASSHWSLVMIQPEAEIFALTRQVQRNTLLTIFISAIVAVCISWFVYSGISSPLTKLILGMKQFRQGQLDTVIEHKRKDEFGFLMDSFNLLTTDQRHLIQGIYEQQLRASQAELRLMQAQINPHFLYNTLDSIYSSAIISGVDDIGEMVYNLSKFMRISLGKGKMDLFTIEETFEHMLYYVKVQQLRFNNNLRVHVFMHPECSQLKLVKLLLQPIVENAIIHGVESKSGKWDIHVNCTLTEEGDVLLEVKDNGVGISPDRLLYIQEQLHQISFQNMPLIVNEGLSFADLFGLRNVKARLKLTYGEEADLWIESLWGQGTSVFIRIPKRLMDKGIKE</sequence>
<dbReference type="GO" id="GO:0005886">
    <property type="term" value="C:plasma membrane"/>
    <property type="evidence" value="ECO:0007669"/>
    <property type="project" value="UniProtKB-SubCell"/>
</dbReference>
<keyword evidence="4" id="KW-0808">Transferase</keyword>
<dbReference type="InterPro" id="IPR003660">
    <property type="entry name" value="HAMP_dom"/>
</dbReference>
<dbReference type="GO" id="GO:0000155">
    <property type="term" value="F:phosphorelay sensor kinase activity"/>
    <property type="evidence" value="ECO:0007669"/>
    <property type="project" value="InterPro"/>
</dbReference>
<name>A0A198A060_9BACL</name>
<evidence type="ECO:0000256" key="3">
    <source>
        <dbReference type="ARBA" id="ARBA00022553"/>
    </source>
</evidence>
<comment type="caution">
    <text evidence="9">The sequence shown here is derived from an EMBL/GenBank/DDBJ whole genome shotgun (WGS) entry which is preliminary data.</text>
</comment>
<keyword evidence="7" id="KW-1133">Transmembrane helix</keyword>
<dbReference type="STRING" id="1850517.A8708_13495"/>
<dbReference type="PANTHER" id="PTHR34220:SF7">
    <property type="entry name" value="SENSOR HISTIDINE KINASE YPDA"/>
    <property type="match status" value="1"/>
</dbReference>
<evidence type="ECO:0000256" key="4">
    <source>
        <dbReference type="ARBA" id="ARBA00022679"/>
    </source>
</evidence>
<keyword evidence="3" id="KW-0597">Phosphoprotein</keyword>
<accession>A0A198A060</accession>
<dbReference type="InterPro" id="IPR003594">
    <property type="entry name" value="HATPase_dom"/>
</dbReference>
<proteinExistence type="predicted"/>
<dbReference type="InterPro" id="IPR050640">
    <property type="entry name" value="Bact_2-comp_sensor_kinase"/>
</dbReference>
<keyword evidence="2" id="KW-1003">Cell membrane</keyword>
<keyword evidence="7" id="KW-0812">Transmembrane</keyword>